<dbReference type="PANTHER" id="PTHR47313">
    <property type="entry name" value="RIBOSOMAL RNA LARGE SUBUNIT METHYLTRANSFERASE K/L"/>
    <property type="match status" value="1"/>
</dbReference>
<dbReference type="RefSeq" id="WP_149756453.1">
    <property type="nucleotide sequence ID" value="NZ_FOMS01000008.1"/>
</dbReference>
<feature type="domain" description="Ribosomal RNA large subunit methyltransferase K/L-like methyltransferase" evidence="3">
    <location>
        <begin position="155"/>
        <end position="339"/>
    </location>
</feature>
<dbReference type="GO" id="GO:0008990">
    <property type="term" value="F:rRNA (guanine-N2-)-methyltransferase activity"/>
    <property type="evidence" value="ECO:0007669"/>
    <property type="project" value="TreeGrafter"/>
</dbReference>
<dbReference type="PROSITE" id="PS01261">
    <property type="entry name" value="UPF0020"/>
    <property type="match status" value="1"/>
</dbReference>
<gene>
    <name evidence="5" type="ORF">SAMN04515678_10899</name>
</gene>
<evidence type="ECO:0000313" key="5">
    <source>
        <dbReference type="EMBL" id="SFE29672.1"/>
    </source>
</evidence>
<keyword evidence="6" id="KW-1185">Reference proteome</keyword>
<organism evidence="5 6">
    <name type="scientific">Roseivivax sediminis</name>
    <dbReference type="NCBI Taxonomy" id="936889"/>
    <lineage>
        <taxon>Bacteria</taxon>
        <taxon>Pseudomonadati</taxon>
        <taxon>Pseudomonadota</taxon>
        <taxon>Alphaproteobacteria</taxon>
        <taxon>Rhodobacterales</taxon>
        <taxon>Roseobacteraceae</taxon>
        <taxon>Roseivivax</taxon>
    </lineage>
</organism>
<dbReference type="GO" id="GO:0003676">
    <property type="term" value="F:nucleic acid binding"/>
    <property type="evidence" value="ECO:0007669"/>
    <property type="project" value="InterPro"/>
</dbReference>
<dbReference type="PROSITE" id="PS00092">
    <property type="entry name" value="N6_MTASE"/>
    <property type="match status" value="1"/>
</dbReference>
<dbReference type="InterPro" id="IPR002052">
    <property type="entry name" value="DNA_methylase_N6_adenine_CS"/>
</dbReference>
<dbReference type="EMBL" id="FOMS01000008">
    <property type="protein sequence ID" value="SFE29672.1"/>
    <property type="molecule type" value="Genomic_DNA"/>
</dbReference>
<dbReference type="PANTHER" id="PTHR47313:SF1">
    <property type="entry name" value="RIBOSOMAL RNA LARGE SUBUNIT METHYLTRANSFERASE K_L"/>
    <property type="match status" value="1"/>
</dbReference>
<evidence type="ECO:0000256" key="1">
    <source>
        <dbReference type="ARBA" id="ARBA00022603"/>
    </source>
</evidence>
<dbReference type="Pfam" id="PF01170">
    <property type="entry name" value="UPF0020"/>
    <property type="match status" value="1"/>
</dbReference>
<feature type="domain" description="RlmL ferredoxin-like" evidence="4">
    <location>
        <begin position="4"/>
        <end position="59"/>
    </location>
</feature>
<keyword evidence="1 5" id="KW-0489">Methyltransferase</keyword>
<evidence type="ECO:0000256" key="2">
    <source>
        <dbReference type="ARBA" id="ARBA00022679"/>
    </source>
</evidence>
<proteinExistence type="predicted"/>
<dbReference type="InterPro" id="IPR029063">
    <property type="entry name" value="SAM-dependent_MTases_sf"/>
</dbReference>
<dbReference type="InterPro" id="IPR054170">
    <property type="entry name" value="RlmL_1st"/>
</dbReference>
<dbReference type="CDD" id="cd11715">
    <property type="entry name" value="THUMP_AdoMetMT"/>
    <property type="match status" value="1"/>
</dbReference>
<dbReference type="OrthoDB" id="9809404at2"/>
<dbReference type="Pfam" id="PF22020">
    <property type="entry name" value="RlmL_1st"/>
    <property type="match status" value="1"/>
</dbReference>
<dbReference type="PRINTS" id="PR00507">
    <property type="entry name" value="N12N6MTFRASE"/>
</dbReference>
<evidence type="ECO:0000313" key="6">
    <source>
        <dbReference type="Proteomes" id="UP000325289"/>
    </source>
</evidence>
<evidence type="ECO:0000259" key="4">
    <source>
        <dbReference type="Pfam" id="PF22020"/>
    </source>
</evidence>
<protein>
    <submittedName>
        <fullName evidence="5">Putative N6-adenine-specific DNA methylase</fullName>
    </submittedName>
</protein>
<keyword evidence="2" id="KW-0808">Transferase</keyword>
<reference evidence="5 6" key="1">
    <citation type="submission" date="2016-10" db="EMBL/GenBank/DDBJ databases">
        <authorList>
            <person name="Varghese N."/>
            <person name="Submissions S."/>
        </authorList>
    </citation>
    <scope>NUCLEOTIDE SEQUENCE [LARGE SCALE GENOMIC DNA]</scope>
    <source>
        <strain evidence="6">YIM D21,KCTC 23444,ACCC 10710</strain>
    </source>
</reference>
<dbReference type="Gene3D" id="3.30.2130.30">
    <property type="match status" value="1"/>
</dbReference>
<evidence type="ECO:0000259" key="3">
    <source>
        <dbReference type="Pfam" id="PF01170"/>
    </source>
</evidence>
<dbReference type="Proteomes" id="UP000325289">
    <property type="component" value="Unassembled WGS sequence"/>
</dbReference>
<dbReference type="SUPFAM" id="SSF53335">
    <property type="entry name" value="S-adenosyl-L-methionine-dependent methyltransferases"/>
    <property type="match status" value="1"/>
</dbReference>
<dbReference type="AlphaFoldDB" id="A0A1I1ZDL1"/>
<dbReference type="Gene3D" id="3.40.50.150">
    <property type="entry name" value="Vaccinia Virus protein VP39"/>
    <property type="match status" value="1"/>
</dbReference>
<name>A0A1I1ZDL1_9RHOB</name>
<dbReference type="GO" id="GO:0070043">
    <property type="term" value="F:rRNA (guanine-N7-)-methyltransferase activity"/>
    <property type="evidence" value="ECO:0007669"/>
    <property type="project" value="TreeGrafter"/>
</dbReference>
<sequence>MTLEIFLATAPGLEPLLAEEARAADFAEVAETAGGVTVTGGWPEVWRANLVLRGAARVLVRIGGFHAAHLAQLDKRATKFPWAETLRPDRPVRVEVTTRRSKIYHAGAAQQRIEGGLSAGGIRVDPEAGIVLKTRIENDFVRFSLESSGAPLHRRGFKQAVGKAPMRETLAALFLRACGYDGEEPVLDPMCGSGTFVLEAAEIAAGLPPGRARRFAFEDFASFDPAAWDEMRRSAPAPAGPPRFYGSDRDQGAVQGAAANAERAGVAPLCSFTCRPVSELARPDGAPGLVIVNPPYGTRVGNKKLLYAIHGALGEVLKTRFSGWRVGLVTSDKALARATALPFRPPGPPVPHGGLKVQLWQTGPLR</sequence>
<accession>A0A1I1ZDL1</accession>
<dbReference type="InterPro" id="IPR053943">
    <property type="entry name" value="RlmKL-like_Mtase_CS"/>
</dbReference>
<dbReference type="InterPro" id="IPR000241">
    <property type="entry name" value="RlmKL-like_Mtase"/>
</dbReference>